<evidence type="ECO:0000256" key="1">
    <source>
        <dbReference type="ARBA" id="ARBA00007118"/>
    </source>
</evidence>
<organism evidence="4 5">
    <name type="scientific">Maledivibacter halophilus</name>
    <dbReference type="NCBI Taxonomy" id="36842"/>
    <lineage>
        <taxon>Bacteria</taxon>
        <taxon>Bacillati</taxon>
        <taxon>Bacillota</taxon>
        <taxon>Clostridia</taxon>
        <taxon>Peptostreptococcales</taxon>
        <taxon>Caminicellaceae</taxon>
        <taxon>Maledivibacter</taxon>
    </lineage>
</organism>
<dbReference type="PANTHER" id="PTHR43673:SF10">
    <property type="entry name" value="NADH DEHYDROGENASE_NAD(P)H NITROREDUCTASE XCC3605-RELATED"/>
    <property type="match status" value="1"/>
</dbReference>
<reference evidence="5" key="1">
    <citation type="submission" date="2017-02" db="EMBL/GenBank/DDBJ databases">
        <authorList>
            <person name="Varghese N."/>
            <person name="Submissions S."/>
        </authorList>
    </citation>
    <scope>NUCLEOTIDE SEQUENCE [LARGE SCALE GENOMIC DNA]</scope>
    <source>
        <strain evidence="5">M1</strain>
    </source>
</reference>
<dbReference type="GO" id="GO:0016491">
    <property type="term" value="F:oxidoreductase activity"/>
    <property type="evidence" value="ECO:0007669"/>
    <property type="project" value="UniProtKB-KW"/>
</dbReference>
<proteinExistence type="inferred from homology"/>
<dbReference type="AlphaFoldDB" id="A0A1T5MC91"/>
<keyword evidence="2" id="KW-0560">Oxidoreductase</keyword>
<dbReference type="PANTHER" id="PTHR43673">
    <property type="entry name" value="NAD(P)H NITROREDUCTASE YDGI-RELATED"/>
    <property type="match status" value="1"/>
</dbReference>
<dbReference type="EMBL" id="FUZT01000013">
    <property type="protein sequence ID" value="SKC85703.1"/>
    <property type="molecule type" value="Genomic_DNA"/>
</dbReference>
<protein>
    <submittedName>
        <fullName evidence="4">Nitroreductase</fullName>
    </submittedName>
</protein>
<evidence type="ECO:0000256" key="2">
    <source>
        <dbReference type="ARBA" id="ARBA00023002"/>
    </source>
</evidence>
<dbReference type="RefSeq" id="WP_079494751.1">
    <property type="nucleotide sequence ID" value="NZ_FUZT01000013.1"/>
</dbReference>
<sequence length="298" mass="34144">MGINKIIKERRSVREYKSKKVEENVINDLLNDFTNKKRLTDDIKINFGFIQDGKGLYEKLDGLVGYYGKLIKAPHYIYITSEVKDGYLENAGYIGEKLVLEATKLGLGTCWIEVSKNMDKVKEILSIEKDQEIIGLFTIGYPKKERKVGGVYDTEGKSLSPLTEFGYSNIDVKYTDAPISGRKSIEDITYLNNWGQKATVEELEDRGIAESFYYMRLAPSWGNRQPWKFIIRGEKIVLAVCKDEMVSEKIAKIEAGIAMLYFELMIHESGIPGKWVIRNCDNEYNIPENYFIAGCYKI</sequence>
<dbReference type="STRING" id="36842.SAMN02194393_04425"/>
<dbReference type="OrthoDB" id="9814075at2"/>
<dbReference type="InterPro" id="IPR029478">
    <property type="entry name" value="TM1586_NiRdase"/>
</dbReference>
<dbReference type="CDD" id="cd02062">
    <property type="entry name" value="Nitro_FMN_reductase"/>
    <property type="match status" value="1"/>
</dbReference>
<dbReference type="Gene3D" id="3.40.109.10">
    <property type="entry name" value="NADH Oxidase"/>
    <property type="match status" value="1"/>
</dbReference>
<name>A0A1T5MC91_9FIRM</name>
<dbReference type="SUPFAM" id="SSF55469">
    <property type="entry name" value="FMN-dependent nitroreductase-like"/>
    <property type="match status" value="2"/>
</dbReference>
<dbReference type="Gene3D" id="3.40.109.30">
    <property type="entry name" value="putative nitroreductase (tm1586), domain 2"/>
    <property type="match status" value="1"/>
</dbReference>
<accession>A0A1T5MC91</accession>
<evidence type="ECO:0000313" key="5">
    <source>
        <dbReference type="Proteomes" id="UP000190285"/>
    </source>
</evidence>
<gene>
    <name evidence="4" type="ORF">SAMN02194393_04425</name>
</gene>
<keyword evidence="5" id="KW-1185">Reference proteome</keyword>
<dbReference type="Proteomes" id="UP000190285">
    <property type="component" value="Unassembled WGS sequence"/>
</dbReference>
<dbReference type="Pfam" id="PF14512">
    <property type="entry name" value="TM1586_NiRdase"/>
    <property type="match status" value="1"/>
</dbReference>
<comment type="similarity">
    <text evidence="1">Belongs to the nitroreductase family.</text>
</comment>
<feature type="domain" description="Putative nitroreductase TM1586" evidence="3">
    <location>
        <begin position="3"/>
        <end position="265"/>
    </location>
</feature>
<dbReference type="InterPro" id="IPR000415">
    <property type="entry name" value="Nitroreductase-like"/>
</dbReference>
<evidence type="ECO:0000259" key="3">
    <source>
        <dbReference type="Pfam" id="PF14512"/>
    </source>
</evidence>
<evidence type="ECO:0000313" key="4">
    <source>
        <dbReference type="EMBL" id="SKC85703.1"/>
    </source>
</evidence>